<protein>
    <submittedName>
        <fullName evidence="2">Glycosyltransferase</fullName>
    </submittedName>
</protein>
<dbReference type="AlphaFoldDB" id="W0EFI2"/>
<accession>W0EFI2</accession>
<proteinExistence type="predicted"/>
<organism evidence="2 3">
    <name type="scientific">Desulfitobacterium metallireducens DSM 15288</name>
    <dbReference type="NCBI Taxonomy" id="871968"/>
    <lineage>
        <taxon>Bacteria</taxon>
        <taxon>Bacillati</taxon>
        <taxon>Bacillota</taxon>
        <taxon>Clostridia</taxon>
        <taxon>Eubacteriales</taxon>
        <taxon>Desulfitobacteriaceae</taxon>
        <taxon>Desulfitobacterium</taxon>
    </lineage>
</organism>
<dbReference type="KEGG" id="dmt:DESME_15400"/>
<sequence length="372" mass="40647">MENYHILQLIGGGEIGGAEQHVLTLLQELDSARFNLSSGCLIDGPFARLTEELGIPTLRFPMKHALDLSPLPGLLAKLRKEKIALIHTHGSRANLLGRLAGRRAKIPVVSTYHSSLSKDYLSPKAALVALGLDRLTLPLTSGIITVSEALSCEVASRGGKNLHTIYNGIQPLPQLGNKTYRQNQRTLYRKQWEIPDNALVLGSIARLHPTKGLETLIDTAAQLLPHFPNLHVLLVGEGPLRSTLEEKLKNSGIPYTLPGFIPDGYQTLPAMDLFILPSLSEGMGLVLLEAMQAHLPIVATRVGGIPEVIRDGQDGLLIPPADSCALAEACETLLTQPLLAMQLVQSSLNRWQSFNIDHMIQKTENFYEEILC</sequence>
<dbReference type="PANTHER" id="PTHR45947">
    <property type="entry name" value="SULFOQUINOVOSYL TRANSFERASE SQD2"/>
    <property type="match status" value="1"/>
</dbReference>
<evidence type="ECO:0000259" key="1">
    <source>
        <dbReference type="Pfam" id="PF13439"/>
    </source>
</evidence>
<dbReference type="Gene3D" id="3.40.50.2000">
    <property type="entry name" value="Glycogen Phosphorylase B"/>
    <property type="match status" value="2"/>
</dbReference>
<dbReference type="RefSeq" id="WP_006716823.1">
    <property type="nucleotide sequence ID" value="NZ_CP007032.1"/>
</dbReference>
<reference evidence="2 3" key="1">
    <citation type="submission" date="2013-12" db="EMBL/GenBank/DDBJ databases">
        <authorList>
            <consortium name="DOE Joint Genome Institute"/>
            <person name="Smidt H."/>
            <person name="Huntemann M."/>
            <person name="Han J."/>
            <person name="Chen A."/>
            <person name="Kyrpides N."/>
            <person name="Mavromatis K."/>
            <person name="Markowitz V."/>
            <person name="Palaniappan K."/>
            <person name="Ivanova N."/>
            <person name="Schaumberg A."/>
            <person name="Pati A."/>
            <person name="Liolios K."/>
            <person name="Nordberg H.P."/>
            <person name="Cantor M.N."/>
            <person name="Hua S.X."/>
            <person name="Woyke T."/>
        </authorList>
    </citation>
    <scope>NUCLEOTIDE SEQUENCE [LARGE SCALE GENOMIC DNA]</scope>
    <source>
        <strain evidence="3">DSM 15288</strain>
    </source>
</reference>
<dbReference type="HOGENOM" id="CLU_009583_0_3_9"/>
<dbReference type="InterPro" id="IPR050194">
    <property type="entry name" value="Glycosyltransferase_grp1"/>
</dbReference>
<dbReference type="PANTHER" id="PTHR45947:SF3">
    <property type="entry name" value="SULFOQUINOVOSYL TRANSFERASE SQD2"/>
    <property type="match status" value="1"/>
</dbReference>
<dbReference type="InterPro" id="IPR028098">
    <property type="entry name" value="Glyco_trans_4-like_N"/>
</dbReference>
<dbReference type="Pfam" id="PF13439">
    <property type="entry name" value="Glyco_transf_4"/>
    <property type="match status" value="1"/>
</dbReference>
<dbReference type="SUPFAM" id="SSF53756">
    <property type="entry name" value="UDP-Glycosyltransferase/glycogen phosphorylase"/>
    <property type="match status" value="1"/>
</dbReference>
<dbReference type="Pfam" id="PF13692">
    <property type="entry name" value="Glyco_trans_1_4"/>
    <property type="match status" value="1"/>
</dbReference>
<feature type="domain" description="Glycosyltransferase subfamily 4-like N-terminal" evidence="1">
    <location>
        <begin position="15"/>
        <end position="170"/>
    </location>
</feature>
<name>W0EFI2_9FIRM</name>
<dbReference type="OrthoDB" id="3199616at2"/>
<evidence type="ECO:0000313" key="3">
    <source>
        <dbReference type="Proteomes" id="UP000010847"/>
    </source>
</evidence>
<dbReference type="eggNOG" id="COG0438">
    <property type="taxonomic scope" value="Bacteria"/>
</dbReference>
<dbReference type="Proteomes" id="UP000010847">
    <property type="component" value="Chromosome"/>
</dbReference>
<dbReference type="EMBL" id="CP007032">
    <property type="protein sequence ID" value="AHF08258.1"/>
    <property type="molecule type" value="Genomic_DNA"/>
</dbReference>
<dbReference type="GO" id="GO:0016757">
    <property type="term" value="F:glycosyltransferase activity"/>
    <property type="evidence" value="ECO:0007669"/>
    <property type="project" value="TreeGrafter"/>
</dbReference>
<dbReference type="STRING" id="871968.DESME_15400"/>
<keyword evidence="3" id="KW-1185">Reference proteome</keyword>
<gene>
    <name evidence="2" type="ORF">DESME_15400</name>
</gene>
<keyword evidence="2" id="KW-0808">Transferase</keyword>
<evidence type="ECO:0000313" key="2">
    <source>
        <dbReference type="EMBL" id="AHF08258.1"/>
    </source>
</evidence>